<dbReference type="RefSeq" id="WP_091502335.1">
    <property type="nucleotide sequence ID" value="NZ_FOLI01000003.1"/>
</dbReference>
<protein>
    <submittedName>
        <fullName evidence="1">Uncharacterized protein</fullName>
    </submittedName>
</protein>
<dbReference type="OrthoDB" id="2988039at2"/>
<proteinExistence type="predicted"/>
<organism evidence="1 2">
    <name type="scientific">Fructobacillus durionis</name>
    <dbReference type="NCBI Taxonomy" id="283737"/>
    <lineage>
        <taxon>Bacteria</taxon>
        <taxon>Bacillati</taxon>
        <taxon>Bacillota</taxon>
        <taxon>Bacilli</taxon>
        <taxon>Lactobacillales</taxon>
        <taxon>Lactobacillaceae</taxon>
        <taxon>Fructobacillus</taxon>
    </lineage>
</organism>
<evidence type="ECO:0000313" key="2">
    <source>
        <dbReference type="Proteomes" id="UP000199376"/>
    </source>
</evidence>
<gene>
    <name evidence="1" type="ORF">SAMN05660453_0823</name>
</gene>
<evidence type="ECO:0000313" key="1">
    <source>
        <dbReference type="EMBL" id="SFC00721.1"/>
    </source>
</evidence>
<accession>A0A1I1FN53</accession>
<dbReference type="AlphaFoldDB" id="A0A1I1FN53"/>
<reference evidence="1 2" key="1">
    <citation type="submission" date="2016-10" db="EMBL/GenBank/DDBJ databases">
        <authorList>
            <person name="de Groot N.N."/>
        </authorList>
    </citation>
    <scope>NUCLEOTIDE SEQUENCE [LARGE SCALE GENOMIC DNA]</scope>
    <source>
        <strain evidence="1 2">DSM 19113</strain>
    </source>
</reference>
<keyword evidence="2" id="KW-1185">Reference proteome</keyword>
<name>A0A1I1FN53_9LACO</name>
<dbReference type="STRING" id="283737.SAMN05660453_0823"/>
<dbReference type="Proteomes" id="UP000199376">
    <property type="component" value="Unassembled WGS sequence"/>
</dbReference>
<sequence length="181" mass="20836">MPLIHTLGPKETDSNLTAQNLQDGDPHYQSFGIKLHPDFASIYEKLDQYSGDYFLVPVGYQGPNGDTWTSQHYAHWQQLRIQKTWAAPTMEMLLVENTSQPNRRAVSHKTTKTLLEDFEKANGLHLDIDFVPAKPLAADAFFSGDYQYAIFSQNAEDQLQKKQRVIGRFQPEMIWCLYQIQ</sequence>
<dbReference type="EMBL" id="FOLI01000003">
    <property type="protein sequence ID" value="SFC00721.1"/>
    <property type="molecule type" value="Genomic_DNA"/>
</dbReference>